<dbReference type="Proteomes" id="UP000178820">
    <property type="component" value="Unassembled WGS sequence"/>
</dbReference>
<name>A0A1G2I4L4_9BACT</name>
<sequence>MKNKKSMAQNYDLREAIIEGVGLAELSPAKQDTVVAEVIEGISANINEAVWEKLSREDKNDLNKIASQGPEDTLDYLNSHIENFSSLVEDVTRKTIAEFKQKKAGI</sequence>
<evidence type="ECO:0000313" key="2">
    <source>
        <dbReference type="Proteomes" id="UP000178820"/>
    </source>
</evidence>
<gene>
    <name evidence="1" type="ORF">A3D44_02790</name>
</gene>
<accession>A0A1G2I4L4</accession>
<dbReference type="STRING" id="1802207.A3D44_02790"/>
<dbReference type="EMBL" id="MHOT01000012">
    <property type="protein sequence ID" value="OGZ69360.1"/>
    <property type="molecule type" value="Genomic_DNA"/>
</dbReference>
<dbReference type="AlphaFoldDB" id="A0A1G2I4L4"/>
<evidence type="ECO:0000313" key="1">
    <source>
        <dbReference type="EMBL" id="OGZ69360.1"/>
    </source>
</evidence>
<proteinExistence type="predicted"/>
<protein>
    <submittedName>
        <fullName evidence="1">Uncharacterized protein</fullName>
    </submittedName>
</protein>
<comment type="caution">
    <text evidence="1">The sequence shown here is derived from an EMBL/GenBank/DDBJ whole genome shotgun (WGS) entry which is preliminary data.</text>
</comment>
<reference evidence="1 2" key="1">
    <citation type="journal article" date="2016" name="Nat. Commun.">
        <title>Thousands of microbial genomes shed light on interconnected biogeochemical processes in an aquifer system.</title>
        <authorList>
            <person name="Anantharaman K."/>
            <person name="Brown C.T."/>
            <person name="Hug L.A."/>
            <person name="Sharon I."/>
            <person name="Castelle C.J."/>
            <person name="Probst A.J."/>
            <person name="Thomas B.C."/>
            <person name="Singh A."/>
            <person name="Wilkins M.J."/>
            <person name="Karaoz U."/>
            <person name="Brodie E.L."/>
            <person name="Williams K.H."/>
            <person name="Hubbard S.S."/>
            <person name="Banfield J.F."/>
        </authorList>
    </citation>
    <scope>NUCLEOTIDE SEQUENCE [LARGE SCALE GENOMIC DNA]</scope>
</reference>
<organism evidence="1 2">
    <name type="scientific">Candidatus Staskawiczbacteria bacterium RIFCSPHIGHO2_02_FULL_42_22</name>
    <dbReference type="NCBI Taxonomy" id="1802207"/>
    <lineage>
        <taxon>Bacteria</taxon>
        <taxon>Candidatus Staskawicziibacteriota</taxon>
    </lineage>
</organism>